<evidence type="ECO:0000313" key="5">
    <source>
        <dbReference type="EMBL" id="RRJ25603.1"/>
    </source>
</evidence>
<feature type="region of interest" description="Disordered" evidence="2">
    <location>
        <begin position="351"/>
        <end position="371"/>
    </location>
</feature>
<dbReference type="Gene3D" id="2.40.420.20">
    <property type="match status" value="1"/>
</dbReference>
<keyword evidence="6" id="KW-1185">Reference proteome</keyword>
<dbReference type="InterPro" id="IPR058637">
    <property type="entry name" value="YknX-like_C"/>
</dbReference>
<comment type="caution">
    <text evidence="5">The sequence shown here is derived from an EMBL/GenBank/DDBJ whole genome shotgun (WGS) entry which is preliminary data.</text>
</comment>
<comment type="similarity">
    <text evidence="1">Belongs to the membrane fusion protein (MFP) (TC 8.A.1) family.</text>
</comment>
<proteinExistence type="inferred from homology"/>
<evidence type="ECO:0000256" key="1">
    <source>
        <dbReference type="ARBA" id="ARBA00009477"/>
    </source>
</evidence>
<dbReference type="SUPFAM" id="SSF111369">
    <property type="entry name" value="HlyD-like secretion proteins"/>
    <property type="match status" value="1"/>
</dbReference>
<name>A0A3P3QZ26_9FIRM</name>
<dbReference type="PANTHER" id="PTHR30469">
    <property type="entry name" value="MULTIDRUG RESISTANCE PROTEIN MDTA"/>
    <property type="match status" value="1"/>
</dbReference>
<dbReference type="Gene3D" id="2.40.50.100">
    <property type="match status" value="1"/>
</dbReference>
<organism evidence="5 6">
    <name type="scientific">Lachnoanaerobaculum gingivalis</name>
    <dbReference type="NCBI Taxonomy" id="2490855"/>
    <lineage>
        <taxon>Bacteria</taxon>
        <taxon>Bacillati</taxon>
        <taxon>Bacillota</taxon>
        <taxon>Clostridia</taxon>
        <taxon>Lachnospirales</taxon>
        <taxon>Lachnospiraceae</taxon>
        <taxon>Lachnoanaerobaculum</taxon>
    </lineage>
</organism>
<dbReference type="NCBIfam" id="TIGR01730">
    <property type="entry name" value="RND_mfp"/>
    <property type="match status" value="1"/>
</dbReference>
<reference evidence="5 6" key="1">
    <citation type="submission" date="2018-11" db="EMBL/GenBank/DDBJ databases">
        <title>Genome sequencing of Lachnoanaerobaculum sp. KCOM 2030 (= ChDC B114).</title>
        <authorList>
            <person name="Kook J.-K."/>
            <person name="Park S.-N."/>
            <person name="Lim Y.K."/>
        </authorList>
    </citation>
    <scope>NUCLEOTIDE SEQUENCE [LARGE SCALE GENOMIC DNA]</scope>
    <source>
        <strain evidence="5 6">KCOM 2030</strain>
    </source>
</reference>
<dbReference type="Gene3D" id="1.10.287.470">
    <property type="entry name" value="Helix hairpin bin"/>
    <property type="match status" value="1"/>
</dbReference>
<dbReference type="Pfam" id="PF25973">
    <property type="entry name" value="BSH_CzcB"/>
    <property type="match status" value="1"/>
</dbReference>
<evidence type="ECO:0000313" key="6">
    <source>
        <dbReference type="Proteomes" id="UP000272490"/>
    </source>
</evidence>
<feature type="domain" description="YknX-like C-terminal permuted SH3-like" evidence="4">
    <location>
        <begin position="278"/>
        <end position="344"/>
    </location>
</feature>
<dbReference type="Pfam" id="PF25989">
    <property type="entry name" value="YknX_C"/>
    <property type="match status" value="1"/>
</dbReference>
<dbReference type="OrthoDB" id="1859821at2"/>
<dbReference type="RefSeq" id="WP_128674232.1">
    <property type="nucleotide sequence ID" value="NZ_RRCO01000003.1"/>
</dbReference>
<dbReference type="Proteomes" id="UP000272490">
    <property type="component" value="Unassembled WGS sequence"/>
</dbReference>
<dbReference type="InterPro" id="IPR006143">
    <property type="entry name" value="RND_pump_MFP"/>
</dbReference>
<gene>
    <name evidence="5" type="ORF">EHV10_08240</name>
</gene>
<accession>A0A3P3QZ26</accession>
<protein>
    <submittedName>
        <fullName evidence="5">Efflux RND transporter periplasmic adaptor subunit</fullName>
    </submittedName>
</protein>
<dbReference type="AlphaFoldDB" id="A0A3P3QZ26"/>
<dbReference type="GO" id="GO:0015562">
    <property type="term" value="F:efflux transmembrane transporter activity"/>
    <property type="evidence" value="ECO:0007669"/>
    <property type="project" value="TreeGrafter"/>
</dbReference>
<feature type="domain" description="CzcB-like barrel-sandwich hybrid" evidence="3">
    <location>
        <begin position="64"/>
        <end position="197"/>
    </location>
</feature>
<dbReference type="GO" id="GO:1990281">
    <property type="term" value="C:efflux pump complex"/>
    <property type="evidence" value="ECO:0007669"/>
    <property type="project" value="TreeGrafter"/>
</dbReference>
<evidence type="ECO:0000256" key="2">
    <source>
        <dbReference type="SAM" id="MobiDB-lite"/>
    </source>
</evidence>
<dbReference type="Gene3D" id="2.40.30.170">
    <property type="match status" value="1"/>
</dbReference>
<evidence type="ECO:0000259" key="3">
    <source>
        <dbReference type="Pfam" id="PF25973"/>
    </source>
</evidence>
<sequence length="371" mass="39250">MKIGRIVIAVIVVAAVAFTVYRFVGSKKVEVVTDTRPGVMTVEPERRDIVIYTEQIGTIAPTQSVSVFPKVGGEALSVNFNVGDNVNAGDVLATINSDALTALKIQMDAAKVTMNDTATALSRTQALADTGAVATQVLEQARSAATSAALNYEAAKSQYELQSSYTSIKAPISGVVETKGVKVHDMIAQGTAIATISGNSGMEVKFGATVDVQNHLKAGDQIKVLHNGTEYNGNITEISNALSSSTGLYDVKASLEGEALQSGMKVKITLLKNKADNVLTLPISAVMYSGNDAYIYLYREGKAVKKNINVGIYDSDYIEIKDGINTSDKVISTWSNELYDGAEVLLSQNEGVESSADETVGNAETESAGNK</sequence>
<feature type="compositionally biased region" description="Polar residues" evidence="2">
    <location>
        <begin position="362"/>
        <end position="371"/>
    </location>
</feature>
<dbReference type="EMBL" id="RRCO01000003">
    <property type="protein sequence ID" value="RRJ25603.1"/>
    <property type="molecule type" value="Genomic_DNA"/>
</dbReference>
<dbReference type="InterPro" id="IPR058647">
    <property type="entry name" value="BSH_CzcB-like"/>
</dbReference>
<evidence type="ECO:0000259" key="4">
    <source>
        <dbReference type="Pfam" id="PF25989"/>
    </source>
</evidence>